<organism evidence="1 2">
    <name type="scientific">Leptolyngbya cf. ectocarpi LEGE 11479</name>
    <dbReference type="NCBI Taxonomy" id="1828722"/>
    <lineage>
        <taxon>Bacteria</taxon>
        <taxon>Bacillati</taxon>
        <taxon>Cyanobacteriota</taxon>
        <taxon>Cyanophyceae</taxon>
        <taxon>Leptolyngbyales</taxon>
        <taxon>Leptolyngbyaceae</taxon>
        <taxon>Leptolyngbya group</taxon>
        <taxon>Leptolyngbya</taxon>
    </lineage>
</organism>
<dbReference type="InterPro" id="IPR027417">
    <property type="entry name" value="P-loop_NTPase"/>
</dbReference>
<evidence type="ECO:0000313" key="2">
    <source>
        <dbReference type="Proteomes" id="UP000615026"/>
    </source>
</evidence>
<dbReference type="EMBL" id="JADEXP010000522">
    <property type="protein sequence ID" value="MBE9070757.1"/>
    <property type="molecule type" value="Genomic_DNA"/>
</dbReference>
<protein>
    <submittedName>
        <fullName evidence="1">AAA-like domain-containing protein</fullName>
    </submittedName>
</protein>
<evidence type="ECO:0000313" key="1">
    <source>
        <dbReference type="EMBL" id="MBE9070757.1"/>
    </source>
</evidence>
<keyword evidence="2" id="KW-1185">Reference proteome</keyword>
<gene>
    <name evidence="1" type="ORF">IQ260_29390</name>
</gene>
<sequence>MLDMQIAQTLEKAIQLAGCQTFLANLDTISSSGTIWTNQLEYRLTCCSHFILLLSAQMATSEMVIEILHQILNQDIEQYNHKPWLLVLHLHTDIPFHLNHDLRNYLTLARQYNWKKTEDEKELIQDLLKIIKAGNPPPIISATYRTVCNSERSKFPLTILDQPNSSFVIPPSHVAEPELPQGQVRLASAFYIERHPQDSLCYEEISKPGALIRIKAPRQMGKTSLMARILNIAQEQEYRVIPLSFQHADREIFSNLEQLLRWLCVRVSRKLGLSPRLNDFWTDTYGSKDNCTAYFEDYLLPEIATPLVLGMDEVDRVFQYTDIVDDFFGLLRAWYEEAGYGVGGSSLWEKLRLVVVHSTEGYIPLDINQSPFNVGLPIELKEFELEQVSDLAGRHGLHWSPDQLEQLVALIGGHPYLVRVAFYQIVQGELTWEQLLQSAPTESGIYGDHLRRHLWNLNRDSVLAEAFSQVLASQEPVALESAHAFKLHSLGLVKLQGNGVVPSFELYRQYFSDRLNCS</sequence>
<dbReference type="RefSeq" id="WP_193996600.1">
    <property type="nucleotide sequence ID" value="NZ_JADEXP010000522.1"/>
</dbReference>
<dbReference type="SUPFAM" id="SSF52540">
    <property type="entry name" value="P-loop containing nucleoside triphosphate hydrolases"/>
    <property type="match status" value="1"/>
</dbReference>
<reference evidence="1" key="1">
    <citation type="submission" date="2020-10" db="EMBL/GenBank/DDBJ databases">
        <authorList>
            <person name="Castelo-Branco R."/>
            <person name="Eusebio N."/>
            <person name="Adriana R."/>
            <person name="Vieira A."/>
            <person name="Brugerolle De Fraissinette N."/>
            <person name="Rezende De Castro R."/>
            <person name="Schneider M.P."/>
            <person name="Vasconcelos V."/>
            <person name="Leao P.N."/>
        </authorList>
    </citation>
    <scope>NUCLEOTIDE SEQUENCE</scope>
    <source>
        <strain evidence="1">LEGE 11479</strain>
    </source>
</reference>
<dbReference type="Gene3D" id="3.40.50.300">
    <property type="entry name" value="P-loop containing nucleotide triphosphate hydrolases"/>
    <property type="match status" value="1"/>
</dbReference>
<comment type="caution">
    <text evidence="1">The sequence shown here is derived from an EMBL/GenBank/DDBJ whole genome shotgun (WGS) entry which is preliminary data.</text>
</comment>
<dbReference type="AlphaFoldDB" id="A0A929A068"/>
<name>A0A929A068_LEPEC</name>
<proteinExistence type="predicted"/>
<dbReference type="Pfam" id="PF14516">
    <property type="entry name" value="AAA_35"/>
    <property type="match status" value="1"/>
</dbReference>
<dbReference type="Proteomes" id="UP000615026">
    <property type="component" value="Unassembled WGS sequence"/>
</dbReference>
<accession>A0A929A068</accession>